<sequence>MDPRYAPLFEPLKIGPVTAPNRLVSMPHAVGHSYLMPNGAIGIRETRAEGGWGIVAMQLSEIDPTSDLSGLPYERLWDEGDVTAHARSVARIHAHGALASIELGHTGIRSRGISNGYPAMGPSVLPILKPDMPLMAKAMDKADIRALRQMFRGATRRAKHAGYDIAYVYASHDASILWHFLSPAYNSRSDEYGGSFENRLRLFREVLEETKEEAGNDMAVAVRFAVHELSGPKRILHDGEGRAVIEALADIPDLWDVNVSSWSRDSGTARYDDEGFQEEFTAFVRHVTGKPVLGVGRFTSPDAMVSQIRRGVLDLIGAARPSIADPFLPRKIAEGRIEDIRECIGCNICVAVETIGVELRCTQNPTISEEWRRGWHPERVPPATTPGSVLIVGSGPAGLEAALVLARAGHQVTVAEKDSDFGGRSRLEAQIKGLSSWARVRDYRLFQLQRMANVNLYAGSTMTAGTIAEFGADHVLLAIGATWRRDGVGRTRLSEVPGMAAQALTPDDLLHGAALAGPVVIYDDDHYYMANALAADLAARGHGVHLVSPQPAIAPWMGHTLEQPRMIAELHAAGVQMTPNATAKAWHGDRLSLARSDTGEDLPDIRACHLIMVGTRMPDPTLPDALDQLGVAYRLIGDAECPGTLQGAVFSGHRHAREILGGEAVDRIFKRERPMLFV</sequence>
<dbReference type="RefSeq" id="WP_281465991.1">
    <property type="nucleotide sequence ID" value="NZ_CP124535.1"/>
</dbReference>
<comment type="cofactor">
    <cofactor evidence="2">
        <name>[4Fe-4S] cluster</name>
        <dbReference type="ChEBI" id="CHEBI:49883"/>
    </cofactor>
</comment>
<comment type="similarity">
    <text evidence="3">In the N-terminal section; belongs to the NADH:flavin oxidoreductase/NADH oxidase family.</text>
</comment>
<protein>
    <submittedName>
        <fullName evidence="12">FAD-dependent oxidoreductase</fullName>
    </submittedName>
</protein>
<evidence type="ECO:0000256" key="1">
    <source>
        <dbReference type="ARBA" id="ARBA00001917"/>
    </source>
</evidence>
<keyword evidence="4" id="KW-0285">Flavoprotein</keyword>
<dbReference type="EMBL" id="CP124535">
    <property type="protein sequence ID" value="WGV16041.1"/>
    <property type="molecule type" value="Genomic_DNA"/>
</dbReference>
<keyword evidence="8" id="KW-0408">Iron</keyword>
<dbReference type="PRINTS" id="PR00368">
    <property type="entry name" value="FADPNR"/>
</dbReference>
<dbReference type="InterPro" id="IPR054428">
    <property type="entry name" value="TMADH/DMDH/HD_second_a-b"/>
</dbReference>
<evidence type="ECO:0000256" key="8">
    <source>
        <dbReference type="ARBA" id="ARBA00023004"/>
    </source>
</evidence>
<reference evidence="12 13" key="1">
    <citation type="submission" date="2023-04" db="EMBL/GenBank/DDBJ databases">
        <title>YMD61, complete Genome.</title>
        <authorList>
            <person name="Zhang J."/>
        </authorList>
    </citation>
    <scope>NUCLEOTIDE SEQUENCE [LARGE SCALE GENOMIC DNA]</scope>
    <source>
        <strain evidence="12 13">YMD61</strain>
    </source>
</reference>
<dbReference type="Gene3D" id="3.40.50.720">
    <property type="entry name" value="NAD(P)-binding Rossmann-like Domain"/>
    <property type="match status" value="1"/>
</dbReference>
<evidence type="ECO:0000313" key="12">
    <source>
        <dbReference type="EMBL" id="WGV16041.1"/>
    </source>
</evidence>
<evidence type="ECO:0000259" key="11">
    <source>
        <dbReference type="Pfam" id="PF22620"/>
    </source>
</evidence>
<evidence type="ECO:0000256" key="9">
    <source>
        <dbReference type="ARBA" id="ARBA00023014"/>
    </source>
</evidence>
<keyword evidence="6" id="KW-0479">Metal-binding</keyword>
<keyword evidence="7" id="KW-0560">Oxidoreductase</keyword>
<dbReference type="InterPro" id="IPR036188">
    <property type="entry name" value="FAD/NAD-bd_sf"/>
</dbReference>
<evidence type="ECO:0000256" key="7">
    <source>
        <dbReference type="ARBA" id="ARBA00023002"/>
    </source>
</evidence>
<comment type="cofactor">
    <cofactor evidence="1">
        <name>FMN</name>
        <dbReference type="ChEBI" id="CHEBI:58210"/>
    </cofactor>
</comment>
<evidence type="ECO:0000256" key="2">
    <source>
        <dbReference type="ARBA" id="ARBA00001966"/>
    </source>
</evidence>
<dbReference type="InterPro" id="IPR051793">
    <property type="entry name" value="NADH:flavin_oxidoreductase"/>
</dbReference>
<dbReference type="PANTHER" id="PTHR42917">
    <property type="entry name" value="2,4-DIENOYL-COA REDUCTASE"/>
    <property type="match status" value="1"/>
</dbReference>
<evidence type="ECO:0000259" key="10">
    <source>
        <dbReference type="Pfam" id="PF00724"/>
    </source>
</evidence>
<dbReference type="Gene3D" id="3.50.50.60">
    <property type="entry name" value="FAD/NAD(P)-binding domain"/>
    <property type="match status" value="1"/>
</dbReference>
<dbReference type="Gene3D" id="3.20.20.70">
    <property type="entry name" value="Aldolase class I"/>
    <property type="match status" value="1"/>
</dbReference>
<dbReference type="Pfam" id="PF22620">
    <property type="entry name" value="OYE-like_second_a-b"/>
    <property type="match status" value="1"/>
</dbReference>
<feature type="domain" description="TMADH/DMDH/HD second alpha/beta" evidence="11">
    <location>
        <begin position="504"/>
        <end position="592"/>
    </location>
</feature>
<evidence type="ECO:0000256" key="6">
    <source>
        <dbReference type="ARBA" id="ARBA00022723"/>
    </source>
</evidence>
<keyword evidence="13" id="KW-1185">Reference proteome</keyword>
<keyword evidence="5" id="KW-0288">FMN</keyword>
<dbReference type="PRINTS" id="PR00411">
    <property type="entry name" value="PNDRDTASEI"/>
</dbReference>
<dbReference type="SUPFAM" id="SSF51395">
    <property type="entry name" value="FMN-linked oxidoreductases"/>
    <property type="match status" value="1"/>
</dbReference>
<accession>A0ABY8Q7H2</accession>
<evidence type="ECO:0000256" key="4">
    <source>
        <dbReference type="ARBA" id="ARBA00022630"/>
    </source>
</evidence>
<dbReference type="Proteomes" id="UP001230978">
    <property type="component" value="Chromosome"/>
</dbReference>
<dbReference type="Pfam" id="PF00724">
    <property type="entry name" value="Oxidored_FMN"/>
    <property type="match status" value="1"/>
</dbReference>
<dbReference type="SUPFAM" id="SSF51971">
    <property type="entry name" value="Nucleotide-binding domain"/>
    <property type="match status" value="1"/>
</dbReference>
<dbReference type="InterPro" id="IPR001155">
    <property type="entry name" value="OxRdtase_FMN_N"/>
</dbReference>
<evidence type="ECO:0000256" key="3">
    <source>
        <dbReference type="ARBA" id="ARBA00011048"/>
    </source>
</evidence>
<feature type="domain" description="NADH:flavin oxidoreductase/NADH oxidase N-terminal" evidence="10">
    <location>
        <begin position="8"/>
        <end position="336"/>
    </location>
</feature>
<dbReference type="InterPro" id="IPR013785">
    <property type="entry name" value="Aldolase_TIM"/>
</dbReference>
<gene>
    <name evidence="12" type="ORF">QF092_17580</name>
</gene>
<proteinExistence type="inferred from homology"/>
<organism evidence="12 13">
    <name type="scientific">Fuscovulum ytuae</name>
    <dbReference type="NCBI Taxonomy" id="3042299"/>
    <lineage>
        <taxon>Bacteria</taxon>
        <taxon>Pseudomonadati</taxon>
        <taxon>Pseudomonadota</taxon>
        <taxon>Alphaproteobacteria</taxon>
        <taxon>Rhodobacterales</taxon>
        <taxon>Paracoccaceae</taxon>
        <taxon>Fuscovulum</taxon>
    </lineage>
</organism>
<name>A0ABY8Q7H2_9RHOB</name>
<dbReference type="PANTHER" id="PTHR42917:SF2">
    <property type="entry name" value="2,4-DIENOYL-COA REDUCTASE [(2E)-ENOYL-COA-PRODUCING]"/>
    <property type="match status" value="1"/>
</dbReference>
<dbReference type="Pfam" id="PF13450">
    <property type="entry name" value="NAD_binding_8"/>
    <property type="match status" value="1"/>
</dbReference>
<evidence type="ECO:0000313" key="13">
    <source>
        <dbReference type="Proteomes" id="UP001230978"/>
    </source>
</evidence>
<keyword evidence="9" id="KW-0411">Iron-sulfur</keyword>
<evidence type="ECO:0000256" key="5">
    <source>
        <dbReference type="ARBA" id="ARBA00022643"/>
    </source>
</evidence>